<name>A0ABT8G092_9MICO</name>
<accession>A0ABT8G092</accession>
<dbReference type="EMBL" id="JAUHPV010000003">
    <property type="protein sequence ID" value="MDN4472560.1"/>
    <property type="molecule type" value="Genomic_DNA"/>
</dbReference>
<protein>
    <submittedName>
        <fullName evidence="4">GNAT family N-acetyltransferase</fullName>
    </submittedName>
</protein>
<dbReference type="Proteomes" id="UP001172738">
    <property type="component" value="Unassembled WGS sequence"/>
</dbReference>
<dbReference type="CDD" id="cd04301">
    <property type="entry name" value="NAT_SF"/>
    <property type="match status" value="1"/>
</dbReference>
<keyword evidence="1" id="KW-0808">Transferase</keyword>
<keyword evidence="5" id="KW-1185">Reference proteome</keyword>
<comment type="caution">
    <text evidence="4">The sequence shown here is derived from an EMBL/GenBank/DDBJ whole genome shotgun (WGS) entry which is preliminary data.</text>
</comment>
<dbReference type="Gene3D" id="3.40.630.30">
    <property type="match status" value="1"/>
</dbReference>
<keyword evidence="2" id="KW-0012">Acyltransferase</keyword>
<reference evidence="4" key="1">
    <citation type="submission" date="2023-06" db="EMBL/GenBank/DDBJ databases">
        <title>SYSU T00b26.</title>
        <authorList>
            <person name="Gao L."/>
            <person name="Fang B.-Z."/>
            <person name="Li W.-J."/>
        </authorList>
    </citation>
    <scope>NUCLEOTIDE SEQUENCE</scope>
    <source>
        <strain evidence="4">SYSU T00b26</strain>
    </source>
</reference>
<proteinExistence type="predicted"/>
<evidence type="ECO:0000256" key="1">
    <source>
        <dbReference type="ARBA" id="ARBA00022679"/>
    </source>
</evidence>
<dbReference type="PANTHER" id="PTHR43877">
    <property type="entry name" value="AMINOALKYLPHOSPHONATE N-ACETYLTRANSFERASE-RELATED-RELATED"/>
    <property type="match status" value="1"/>
</dbReference>
<dbReference type="InterPro" id="IPR016181">
    <property type="entry name" value="Acyl_CoA_acyltransferase"/>
</dbReference>
<dbReference type="SUPFAM" id="SSF55729">
    <property type="entry name" value="Acyl-CoA N-acyltransferases (Nat)"/>
    <property type="match status" value="1"/>
</dbReference>
<sequence length="156" mass="17107">MTEHAEASAWRAAPADADMVARLLHDFNTEYDAASPGVQVLSERLAHLLAGDTTLAYLVGEPATGVALLTLHTNVWLSGRVALLDELYVQAPRRGHGLGTALIRRILDDAPALGIESIEIHVDAPDVDAQRFYERHGFRGLMPDTGERAYYYVQDL</sequence>
<evidence type="ECO:0000256" key="2">
    <source>
        <dbReference type="ARBA" id="ARBA00023315"/>
    </source>
</evidence>
<evidence type="ECO:0000313" key="4">
    <source>
        <dbReference type="EMBL" id="MDN4472560.1"/>
    </source>
</evidence>
<organism evidence="4 5">
    <name type="scientific">Demequina zhanjiangensis</name>
    <dbReference type="NCBI Taxonomy" id="3051659"/>
    <lineage>
        <taxon>Bacteria</taxon>
        <taxon>Bacillati</taxon>
        <taxon>Actinomycetota</taxon>
        <taxon>Actinomycetes</taxon>
        <taxon>Micrococcales</taxon>
        <taxon>Demequinaceae</taxon>
        <taxon>Demequina</taxon>
    </lineage>
</organism>
<dbReference type="InterPro" id="IPR000182">
    <property type="entry name" value="GNAT_dom"/>
</dbReference>
<feature type="domain" description="N-acetyltransferase" evidence="3">
    <location>
        <begin position="7"/>
        <end position="156"/>
    </location>
</feature>
<evidence type="ECO:0000259" key="3">
    <source>
        <dbReference type="PROSITE" id="PS51186"/>
    </source>
</evidence>
<evidence type="ECO:0000313" key="5">
    <source>
        <dbReference type="Proteomes" id="UP001172738"/>
    </source>
</evidence>
<dbReference type="Pfam" id="PF00583">
    <property type="entry name" value="Acetyltransf_1"/>
    <property type="match status" value="1"/>
</dbReference>
<dbReference type="PROSITE" id="PS51186">
    <property type="entry name" value="GNAT"/>
    <property type="match status" value="1"/>
</dbReference>
<dbReference type="RefSeq" id="WP_301127236.1">
    <property type="nucleotide sequence ID" value="NZ_JAUHPV010000003.1"/>
</dbReference>
<dbReference type="InterPro" id="IPR050832">
    <property type="entry name" value="Bact_Acetyltransf"/>
</dbReference>
<gene>
    <name evidence="4" type="ORF">QQX04_06090</name>
</gene>